<evidence type="ECO:0000313" key="5">
    <source>
        <dbReference type="EMBL" id="OQR88126.1"/>
    </source>
</evidence>
<dbReference type="PANTHER" id="PTHR19211">
    <property type="entry name" value="ATP-BINDING TRANSPORT PROTEIN-RELATED"/>
    <property type="match status" value="1"/>
</dbReference>
<dbReference type="OrthoDB" id="2110130at2759"/>
<name>A0A1V9YQY6_ACHHY</name>
<gene>
    <name evidence="5" type="ORF">ACHHYP_07548</name>
</gene>
<dbReference type="Pfam" id="PF00005">
    <property type="entry name" value="ABC_tran"/>
    <property type="match status" value="2"/>
</dbReference>
<feature type="domain" description="ABC transporter" evidence="4">
    <location>
        <begin position="468"/>
        <end position="678"/>
    </location>
</feature>
<dbReference type="CDD" id="cd03221">
    <property type="entry name" value="ABCF_EF-3"/>
    <property type="match status" value="1"/>
</dbReference>
<evidence type="ECO:0000259" key="4">
    <source>
        <dbReference type="PROSITE" id="PS50893"/>
    </source>
</evidence>
<dbReference type="PANTHER" id="PTHR19211:SF129">
    <property type="entry name" value="ABC TRANSPORTER ATP-BINDING PROTEIN"/>
    <property type="match status" value="1"/>
</dbReference>
<evidence type="ECO:0000313" key="6">
    <source>
        <dbReference type="Proteomes" id="UP000243579"/>
    </source>
</evidence>
<comment type="caution">
    <text evidence="5">The sequence shown here is derived from an EMBL/GenBank/DDBJ whole genome shotgun (WGS) entry which is preliminary data.</text>
</comment>
<keyword evidence="1" id="KW-0677">Repeat</keyword>
<dbReference type="Proteomes" id="UP000243579">
    <property type="component" value="Unassembled WGS sequence"/>
</dbReference>
<keyword evidence="6" id="KW-1185">Reference proteome</keyword>
<protein>
    <recommendedName>
        <fullName evidence="4">ABC transporter domain-containing protein</fullName>
    </recommendedName>
</protein>
<keyword evidence="2" id="KW-0547">Nucleotide-binding</keyword>
<dbReference type="STRING" id="1202772.A0A1V9YQY6"/>
<dbReference type="InterPro" id="IPR027417">
    <property type="entry name" value="P-loop_NTPase"/>
</dbReference>
<reference evidence="5 6" key="1">
    <citation type="journal article" date="2014" name="Genome Biol. Evol.">
        <title>The secreted proteins of Achlya hypogyna and Thraustotheca clavata identify the ancestral oomycete secretome and reveal gene acquisitions by horizontal gene transfer.</title>
        <authorList>
            <person name="Misner I."/>
            <person name="Blouin N."/>
            <person name="Leonard G."/>
            <person name="Richards T.A."/>
            <person name="Lane C.E."/>
        </authorList>
    </citation>
    <scope>NUCLEOTIDE SEQUENCE [LARGE SCALE GENOMIC DNA]</scope>
    <source>
        <strain evidence="5 6">ATCC 48635</strain>
    </source>
</reference>
<accession>A0A1V9YQY6</accession>
<dbReference type="SUPFAM" id="SSF52540">
    <property type="entry name" value="P-loop containing nucleoside triphosphate hydrolases"/>
    <property type="match status" value="2"/>
</dbReference>
<dbReference type="InterPro" id="IPR003593">
    <property type="entry name" value="AAA+_ATPase"/>
</dbReference>
<dbReference type="GO" id="GO:0016887">
    <property type="term" value="F:ATP hydrolysis activity"/>
    <property type="evidence" value="ECO:0007669"/>
    <property type="project" value="InterPro"/>
</dbReference>
<proteinExistence type="predicted"/>
<dbReference type="SMART" id="SM00382">
    <property type="entry name" value="AAA"/>
    <property type="match status" value="2"/>
</dbReference>
<dbReference type="AlphaFoldDB" id="A0A1V9YQY6"/>
<evidence type="ECO:0000256" key="3">
    <source>
        <dbReference type="ARBA" id="ARBA00022840"/>
    </source>
</evidence>
<dbReference type="EMBL" id="JNBR01001409">
    <property type="protein sequence ID" value="OQR88126.1"/>
    <property type="molecule type" value="Genomic_DNA"/>
</dbReference>
<evidence type="ECO:0000256" key="1">
    <source>
        <dbReference type="ARBA" id="ARBA00022737"/>
    </source>
</evidence>
<dbReference type="InterPro" id="IPR050611">
    <property type="entry name" value="ABCF"/>
</dbReference>
<evidence type="ECO:0000256" key="2">
    <source>
        <dbReference type="ARBA" id="ARBA00022741"/>
    </source>
</evidence>
<sequence>MAPKKISRKAAKAATPDILAGTAASTAITATSQTDRFFLQTIEDQNLNVHLVQVGLAIGKRDLLVDATLKLETGVHYGLVGRNGTGKSTLLQALGDGLFEGISASLKVMYVNQLFHLDLADGDKTVSVLDVLMAADKDRLDRQRRIDALEAALEAQTVHRCLVELHCTDTEFALAKMIRVATKRSGLRGLTARNKVVALEAELLRVRAELAAMGAVDDTDDDILQAQTLLDDLYSDLDLSSEARAREILVSIGLATQTEQDQPFAQLSGGWKMRVFLAQIEFQRPHLLLLDEPTNHLDLPRIQWLGRFVNEHLADMTIVTVSHDRSFLNAVTDSIIVFKTNLTLGYFQGDFDTFVETVEDKELFNARLNEKIQAKTDKIHAQIAQMTAQGKKSSDDKRLALAATRRKKLERVGNEKNDKGHRFRINKDRIGYFEERRAGAQDQLIDLHEPETWNVPPPLAVPATTALLSVEQLSFGYDPAGPPMLKNITFNVHHGERVVLLGVNGTGKSTLIQLLQGRLTPRAGVVKLAPLVRMGALTQDAVEVLKEEARTPLALLAADTEDLGRRHLARFGLRGSFVSDAPCHTLSGGQAIRLALGLITYPTSPQVLILDEPTNHLDMSSIAALTAAVKAFEGAVVVISHDESFLRAVEPDTVLWLTKRGEVKPLDDVDDFVKKYRE</sequence>
<dbReference type="InterPro" id="IPR003439">
    <property type="entry name" value="ABC_transporter-like_ATP-bd"/>
</dbReference>
<feature type="domain" description="ABC transporter" evidence="4">
    <location>
        <begin position="49"/>
        <end position="365"/>
    </location>
</feature>
<dbReference type="GO" id="GO:0005524">
    <property type="term" value="F:ATP binding"/>
    <property type="evidence" value="ECO:0007669"/>
    <property type="project" value="UniProtKB-KW"/>
</dbReference>
<dbReference type="PROSITE" id="PS50893">
    <property type="entry name" value="ABC_TRANSPORTER_2"/>
    <property type="match status" value="2"/>
</dbReference>
<organism evidence="5 6">
    <name type="scientific">Achlya hypogyna</name>
    <name type="common">Oomycete</name>
    <name type="synonym">Protoachlya hypogyna</name>
    <dbReference type="NCBI Taxonomy" id="1202772"/>
    <lineage>
        <taxon>Eukaryota</taxon>
        <taxon>Sar</taxon>
        <taxon>Stramenopiles</taxon>
        <taxon>Oomycota</taxon>
        <taxon>Saprolegniomycetes</taxon>
        <taxon>Saprolegniales</taxon>
        <taxon>Achlyaceae</taxon>
        <taxon>Achlya</taxon>
    </lineage>
</organism>
<keyword evidence="3" id="KW-0067">ATP-binding</keyword>
<dbReference type="Gene3D" id="3.40.50.300">
    <property type="entry name" value="P-loop containing nucleotide triphosphate hydrolases"/>
    <property type="match status" value="3"/>
</dbReference>